<dbReference type="InterPro" id="IPR015421">
    <property type="entry name" value="PyrdxlP-dep_Trfase_major"/>
</dbReference>
<dbReference type="InterPro" id="IPR000192">
    <property type="entry name" value="Aminotrans_V_dom"/>
</dbReference>
<dbReference type="SUPFAM" id="SSF53383">
    <property type="entry name" value="PLP-dependent transferases"/>
    <property type="match status" value="1"/>
</dbReference>
<protein>
    <submittedName>
        <fullName evidence="3">Uncharacterized protein</fullName>
    </submittedName>
</protein>
<dbReference type="HOGENOM" id="CLU_766715_0_0_9"/>
<dbReference type="GO" id="GO:0004124">
    <property type="term" value="F:cysteine synthase activity"/>
    <property type="evidence" value="ECO:0007669"/>
    <property type="project" value="TreeGrafter"/>
</dbReference>
<dbReference type="GO" id="GO:0003961">
    <property type="term" value="F:O-acetylhomoserine aminocarboxypropyltransferase activity"/>
    <property type="evidence" value="ECO:0007669"/>
    <property type="project" value="TreeGrafter"/>
</dbReference>
<accession>A0A0D1ALI3</accession>
<feature type="domain" description="Aminotransferase class V" evidence="1">
    <location>
        <begin position="55"/>
        <end position="229"/>
    </location>
</feature>
<dbReference type="GO" id="GO:0006535">
    <property type="term" value="P:cysteine biosynthetic process from serine"/>
    <property type="evidence" value="ECO:0007669"/>
    <property type="project" value="TreeGrafter"/>
</dbReference>
<dbReference type="Gene3D" id="3.90.1150.130">
    <property type="match status" value="1"/>
</dbReference>
<dbReference type="GO" id="GO:0005737">
    <property type="term" value="C:cytoplasm"/>
    <property type="evidence" value="ECO:0007669"/>
    <property type="project" value="TreeGrafter"/>
</dbReference>
<dbReference type="PANTHER" id="PTHR43797">
    <property type="entry name" value="HOMOCYSTEINE/CYSTEINE SYNTHASE"/>
    <property type="match status" value="1"/>
</dbReference>
<reference evidence="3 4" key="1">
    <citation type="submission" date="2014-06" db="EMBL/GenBank/DDBJ databases">
        <title>Genome characterization of distinct group I Clostridium botulinum lineages.</title>
        <authorList>
            <person name="Giordani F."/>
            <person name="Anselmo A."/>
            <person name="Fillo S."/>
            <person name="Palozzi A.M."/>
            <person name="Fortunato A."/>
            <person name="Gentile B."/>
            <person name="Ciammaruconi A."/>
            <person name="Anniballi F."/>
            <person name="De Medici D."/>
            <person name="Lista F."/>
        </authorList>
    </citation>
    <scope>NUCLEOTIDE SEQUENCE [LARGE SCALE GENOMIC DNA]</scope>
    <source>
        <strain evidence="3 4">B2 450</strain>
    </source>
</reference>
<organism evidence="3 4">
    <name type="scientific">Clostridium botulinum B2 450</name>
    <dbReference type="NCBI Taxonomy" id="1379739"/>
    <lineage>
        <taxon>Bacteria</taxon>
        <taxon>Bacillati</taxon>
        <taxon>Bacillota</taxon>
        <taxon>Clostridia</taxon>
        <taxon>Eubacteriales</taxon>
        <taxon>Clostridiaceae</taxon>
        <taxon>Clostridium</taxon>
    </lineage>
</organism>
<dbReference type="EMBL" id="JXSU01000007">
    <property type="protein sequence ID" value="KIS23994.1"/>
    <property type="molecule type" value="Genomic_DNA"/>
</dbReference>
<dbReference type="InterPro" id="IPR054718">
    <property type="entry name" value="YhfS-like_C"/>
</dbReference>
<dbReference type="PATRIC" id="fig|1379739.3.peg.2461"/>
<sequence length="371" mass="41171">MKMNTYPLESISLKDAKAFQFKMIDIITKHFKGTEILSLGDLGVVKGLNKPSCTKKAESVVAEFFNEEKAVFLRGAGTGALRWGIISFMESEDTLLVHDAPIYPTTEVTIKTMGIKVVKANFNDRDEVIKVLKENKEIKGALVQYTRQKIDDRYNMEEVIKTIKEFNKDIKIITDDNYAVMKVEKIGTQCGADLSAFSSFKLLGPEGVGILVGKKELIDKVISLNYSGGSQVQGFEAMEVLRGLVYAPVSLAIQAEVNEELAYRLNSGEIEGVKSAFLANAQSKVLLVELKKEIANEVLLESERLGAAPNPVGAESKYEFVPMFYRISGTFRAADSSLEKRMIRINPMRSGADTVIRILKESIKRVYEGAN</sequence>
<evidence type="ECO:0000313" key="3">
    <source>
        <dbReference type="EMBL" id="KIS23994.1"/>
    </source>
</evidence>
<dbReference type="Pfam" id="PF22475">
    <property type="entry name" value="YhfS-like_C"/>
    <property type="match status" value="1"/>
</dbReference>
<evidence type="ECO:0000259" key="2">
    <source>
        <dbReference type="Pfam" id="PF22475"/>
    </source>
</evidence>
<dbReference type="GO" id="GO:0071269">
    <property type="term" value="P:L-homocysteine biosynthetic process"/>
    <property type="evidence" value="ECO:0007669"/>
    <property type="project" value="TreeGrafter"/>
</dbReference>
<dbReference type="InterPro" id="IPR015424">
    <property type="entry name" value="PyrdxlP-dep_Trfase"/>
</dbReference>
<dbReference type="Gene3D" id="3.40.640.10">
    <property type="entry name" value="Type I PLP-dependent aspartate aminotransferase-like (Major domain)"/>
    <property type="match status" value="1"/>
</dbReference>
<gene>
    <name evidence="3" type="ORF">N495_10470</name>
</gene>
<dbReference type="InterPro" id="IPR006235">
    <property type="entry name" value="OAc-hSer/O-AcSer_sulfhydrylase"/>
</dbReference>
<proteinExistence type="predicted"/>
<dbReference type="Pfam" id="PF00266">
    <property type="entry name" value="Aminotran_5"/>
    <property type="match status" value="1"/>
</dbReference>
<comment type="caution">
    <text evidence="3">The sequence shown here is derived from an EMBL/GenBank/DDBJ whole genome shotgun (WGS) entry which is preliminary data.</text>
</comment>
<name>A0A0D1ALI3_CLOBO</name>
<dbReference type="AlphaFoldDB" id="A0A0D1ALI3"/>
<dbReference type="PANTHER" id="PTHR43797:SF2">
    <property type="entry name" value="HOMOCYSTEINE_CYSTEINE SYNTHASE"/>
    <property type="match status" value="1"/>
</dbReference>
<dbReference type="Proteomes" id="UP000032250">
    <property type="component" value="Unassembled WGS sequence"/>
</dbReference>
<evidence type="ECO:0000313" key="4">
    <source>
        <dbReference type="Proteomes" id="UP000032250"/>
    </source>
</evidence>
<feature type="domain" description="YhfS-like C-terminal" evidence="2">
    <location>
        <begin position="259"/>
        <end position="359"/>
    </location>
</feature>
<evidence type="ECO:0000259" key="1">
    <source>
        <dbReference type="Pfam" id="PF00266"/>
    </source>
</evidence>